<evidence type="ECO:0000313" key="3">
    <source>
        <dbReference type="EMBL" id="SVB35318.1"/>
    </source>
</evidence>
<dbReference type="GO" id="GO:0046872">
    <property type="term" value="F:metal ion binding"/>
    <property type="evidence" value="ECO:0007669"/>
    <property type="project" value="UniProtKB-KW"/>
</dbReference>
<dbReference type="EMBL" id="UINC01038378">
    <property type="protein sequence ID" value="SVB35318.1"/>
    <property type="molecule type" value="Genomic_DNA"/>
</dbReference>
<organism evidence="3">
    <name type="scientific">marine metagenome</name>
    <dbReference type="NCBI Taxonomy" id="408172"/>
    <lineage>
        <taxon>unclassified sequences</taxon>
        <taxon>metagenomes</taxon>
        <taxon>ecological metagenomes</taxon>
    </lineage>
</organism>
<dbReference type="InterPro" id="IPR029065">
    <property type="entry name" value="Enolase_C-like"/>
</dbReference>
<dbReference type="InterPro" id="IPR036849">
    <property type="entry name" value="Enolase-like_C_sf"/>
</dbReference>
<dbReference type="PANTHER" id="PTHR48073">
    <property type="entry name" value="O-SUCCINYLBENZOATE SYNTHASE-RELATED"/>
    <property type="match status" value="1"/>
</dbReference>
<proteinExistence type="predicted"/>
<dbReference type="Pfam" id="PF13378">
    <property type="entry name" value="MR_MLE_C"/>
    <property type="match status" value="1"/>
</dbReference>
<dbReference type="Gene3D" id="3.20.20.120">
    <property type="entry name" value="Enolase-like C-terminal domain"/>
    <property type="match status" value="1"/>
</dbReference>
<name>A0A382DA60_9ZZZZ</name>
<protein>
    <recommendedName>
        <fullName evidence="2">Mandelate racemase/muconate lactonizing enzyme C-terminal domain-containing protein</fullName>
    </recommendedName>
</protein>
<reference evidence="3" key="1">
    <citation type="submission" date="2018-05" db="EMBL/GenBank/DDBJ databases">
        <authorList>
            <person name="Lanie J.A."/>
            <person name="Ng W.-L."/>
            <person name="Kazmierczak K.M."/>
            <person name="Andrzejewski T.M."/>
            <person name="Davidsen T.M."/>
            <person name="Wayne K.J."/>
            <person name="Tettelin H."/>
            <person name="Glass J.I."/>
            <person name="Rusch D."/>
            <person name="Podicherti R."/>
            <person name="Tsui H.-C.T."/>
            <person name="Winkler M.E."/>
        </authorList>
    </citation>
    <scope>NUCLEOTIDE SEQUENCE</scope>
</reference>
<evidence type="ECO:0000256" key="1">
    <source>
        <dbReference type="ARBA" id="ARBA00022723"/>
    </source>
</evidence>
<feature type="domain" description="Mandelate racemase/muconate lactonizing enzyme C-terminal" evidence="2">
    <location>
        <begin position="36"/>
        <end position="131"/>
    </location>
</feature>
<dbReference type="AlphaFoldDB" id="A0A382DA60"/>
<feature type="non-terminal residue" evidence="3">
    <location>
        <position position="235"/>
    </location>
</feature>
<dbReference type="SMART" id="SM00922">
    <property type="entry name" value="MR_MLE"/>
    <property type="match status" value="1"/>
</dbReference>
<dbReference type="InterPro" id="IPR013342">
    <property type="entry name" value="Mandelate_racemase_C"/>
</dbReference>
<dbReference type="PANTHER" id="PTHR48073:SF2">
    <property type="entry name" value="O-SUCCINYLBENZOATE SYNTHASE"/>
    <property type="match status" value="1"/>
</dbReference>
<evidence type="ECO:0000259" key="2">
    <source>
        <dbReference type="SMART" id="SM00922"/>
    </source>
</evidence>
<keyword evidence="1" id="KW-0479">Metal-binding</keyword>
<gene>
    <name evidence="3" type="ORF">METZ01_LOCUS188172</name>
</gene>
<sequence>MDLIGRINKKSAESIVGLKELDGNFGYTAVLGILSQEQFSSQVQRYSKIGFTDFKIKLSGKFQLDNDNIRHLNTTITNSRIRLDANNLWMNWRSAADYIKRLGFDFLGVEEPLAHGDFEGMQKFSNSTNIPVILDESFLRFEHFKHIISSPKNWLINLRISKMGGILRSIEIANQAENLGLPLIVGAQVGETSILSRAALSIANHYRDLVIAQEGAFGTYLLEKDITEDPIIFGK</sequence>
<dbReference type="SUPFAM" id="SSF51604">
    <property type="entry name" value="Enolase C-terminal domain-like"/>
    <property type="match status" value="1"/>
</dbReference>
<accession>A0A382DA60</accession>